<dbReference type="Proteomes" id="UP000600799">
    <property type="component" value="Unassembled WGS sequence"/>
</dbReference>
<dbReference type="Gene3D" id="3.30.9.10">
    <property type="entry name" value="D-Amino Acid Oxidase, subunit A, domain 2"/>
    <property type="match status" value="1"/>
</dbReference>
<dbReference type="PANTHER" id="PTHR13847:SF281">
    <property type="entry name" value="FAD DEPENDENT OXIDOREDUCTASE DOMAIN-CONTAINING PROTEIN"/>
    <property type="match status" value="1"/>
</dbReference>
<proteinExistence type="predicted"/>
<dbReference type="EMBL" id="JADQDC010000001">
    <property type="protein sequence ID" value="MBF9149644.1"/>
    <property type="molecule type" value="Genomic_DNA"/>
</dbReference>
<organism evidence="3 4">
    <name type="scientific">Novosphingobium jiangmenense</name>
    <dbReference type="NCBI Taxonomy" id="2791981"/>
    <lineage>
        <taxon>Bacteria</taxon>
        <taxon>Pseudomonadati</taxon>
        <taxon>Pseudomonadota</taxon>
        <taxon>Alphaproteobacteria</taxon>
        <taxon>Sphingomonadales</taxon>
        <taxon>Sphingomonadaceae</taxon>
        <taxon>Novosphingobium</taxon>
    </lineage>
</organism>
<dbReference type="InterPro" id="IPR036188">
    <property type="entry name" value="FAD/NAD-bd_sf"/>
</dbReference>
<protein>
    <submittedName>
        <fullName evidence="3">FAD-dependent oxidoreductase</fullName>
    </submittedName>
</protein>
<gene>
    <name evidence="3" type="ORF">I2488_01370</name>
</gene>
<evidence type="ECO:0000256" key="1">
    <source>
        <dbReference type="ARBA" id="ARBA00023002"/>
    </source>
</evidence>
<name>A0ABS0HBJ1_9SPHN</name>
<dbReference type="PANTHER" id="PTHR13847">
    <property type="entry name" value="SARCOSINE DEHYDROGENASE-RELATED"/>
    <property type="match status" value="1"/>
</dbReference>
<evidence type="ECO:0000313" key="4">
    <source>
        <dbReference type="Proteomes" id="UP000600799"/>
    </source>
</evidence>
<dbReference type="InterPro" id="IPR006076">
    <property type="entry name" value="FAD-dep_OxRdtase"/>
</dbReference>
<dbReference type="RefSeq" id="WP_196274011.1">
    <property type="nucleotide sequence ID" value="NZ_JADQDC010000001.1"/>
</dbReference>
<sequence length="443" mass="48737">MAYPEFLETSQWIERPADTQPALQGAVKADVVIIGGGFTGLSTALCLREAGVDVALVEKDFCGMGASGRNAGHLTPTIGKDFPTLVKYVGKDRAVEYARFADRAVHYTEGMIEKLGVDCEYRPTGNIITGLHPRHRKPLAEGADLASRLGVGVAFLDEAEVRRRNLPSHVRFGVIEQAGGHLHPGKYVMAMRQAAITAGVRIFEDSAVTRIEDTGSPVTVHTASGSVTAEKLVLATNAYTPATLGRMRSKVFPVRVTLFRTQVLTDEQWRRIGWEGGEALYTAHEAMENYRPQADGRISGGSKFVQYGYGSKLTTGYLPEVFAQWREVFARRFPEIPDVKIESFWGGWIGLTLDFLPLHGRNARGTVFHAMGYNGHGIAQATYAGTMLSDQVLGRANAEVELFRRRLIPLPPEPLRWLVVKGITHFLDRIDNKVDAELAAGRF</sequence>
<keyword evidence="1" id="KW-0560">Oxidoreductase</keyword>
<dbReference type="SUPFAM" id="SSF51905">
    <property type="entry name" value="FAD/NAD(P)-binding domain"/>
    <property type="match status" value="1"/>
</dbReference>
<feature type="domain" description="FAD dependent oxidoreductase" evidence="2">
    <location>
        <begin position="30"/>
        <end position="390"/>
    </location>
</feature>
<accession>A0ABS0HBJ1</accession>
<dbReference type="Gene3D" id="3.50.50.60">
    <property type="entry name" value="FAD/NAD(P)-binding domain"/>
    <property type="match status" value="1"/>
</dbReference>
<dbReference type="Pfam" id="PF01266">
    <property type="entry name" value="DAO"/>
    <property type="match status" value="1"/>
</dbReference>
<reference evidence="3 4" key="1">
    <citation type="submission" date="2020-11" db="EMBL/GenBank/DDBJ databases">
        <title>The genome sequence of Novosphingobium sp. 1Y9A.</title>
        <authorList>
            <person name="Liu Y."/>
        </authorList>
    </citation>
    <scope>NUCLEOTIDE SEQUENCE [LARGE SCALE GENOMIC DNA]</scope>
    <source>
        <strain evidence="3 4">1Y9A</strain>
    </source>
</reference>
<keyword evidence="4" id="KW-1185">Reference proteome</keyword>
<comment type="caution">
    <text evidence="3">The sequence shown here is derived from an EMBL/GenBank/DDBJ whole genome shotgun (WGS) entry which is preliminary data.</text>
</comment>
<evidence type="ECO:0000259" key="2">
    <source>
        <dbReference type="Pfam" id="PF01266"/>
    </source>
</evidence>
<evidence type="ECO:0000313" key="3">
    <source>
        <dbReference type="EMBL" id="MBF9149644.1"/>
    </source>
</evidence>